<dbReference type="Proteomes" id="UP001596222">
    <property type="component" value="Unassembled WGS sequence"/>
</dbReference>
<dbReference type="PANTHER" id="PTHR46648">
    <property type="entry name" value="HIT FAMILY PROTEIN 1"/>
    <property type="match status" value="1"/>
</dbReference>
<feature type="domain" description="HIT" evidence="2">
    <location>
        <begin position="33"/>
        <end position="144"/>
    </location>
</feature>
<evidence type="ECO:0000256" key="1">
    <source>
        <dbReference type="PROSITE-ProRule" id="PRU00464"/>
    </source>
</evidence>
<protein>
    <submittedName>
        <fullName evidence="3">HIT family protein</fullName>
        <ecNumber evidence="3">2.1.1.-</ecNumber>
    </submittedName>
</protein>
<dbReference type="Pfam" id="PF01230">
    <property type="entry name" value="HIT"/>
    <property type="match status" value="1"/>
</dbReference>
<comment type="caution">
    <text evidence="3">The sequence shown here is derived from an EMBL/GenBank/DDBJ whole genome shotgun (WGS) entry which is preliminary data.</text>
</comment>
<dbReference type="InterPro" id="IPR036265">
    <property type="entry name" value="HIT-like_sf"/>
</dbReference>
<keyword evidence="4" id="KW-1185">Reference proteome</keyword>
<comment type="caution">
    <text evidence="1">Lacks conserved residue(s) required for the propagation of feature annotation.</text>
</comment>
<keyword evidence="3" id="KW-0808">Transferase</keyword>
<dbReference type="EMBL" id="JBHSKJ010000004">
    <property type="protein sequence ID" value="MFC5144701.1"/>
    <property type="molecule type" value="Genomic_DNA"/>
</dbReference>
<dbReference type="PANTHER" id="PTHR46648:SF1">
    <property type="entry name" value="ADENOSINE 5'-MONOPHOSPHORAMIDASE HNT1"/>
    <property type="match status" value="1"/>
</dbReference>
<sequence length="176" mass="19702">MSPSTPGEPIGWAERQPFDLGSYSARAQSGPCFVCAFLSGHPDFAHETVFEDDEHVAFLDRWPTLPGKVLVAPKAHVEHVIRDLDEAAYMRLMRVVRTVALAVERVFAPERTYLLSLGSQQGNTHLHWHIAGLPPGVPYNQQQFDALMSEHGVLEYTPEQRAEMAARLRREISGTL</sequence>
<dbReference type="GO" id="GO:0032259">
    <property type="term" value="P:methylation"/>
    <property type="evidence" value="ECO:0007669"/>
    <property type="project" value="UniProtKB-KW"/>
</dbReference>
<dbReference type="Gene3D" id="3.30.428.10">
    <property type="entry name" value="HIT-like"/>
    <property type="match status" value="1"/>
</dbReference>
<dbReference type="InterPro" id="IPR001310">
    <property type="entry name" value="Histidine_triad_HIT"/>
</dbReference>
<evidence type="ECO:0000313" key="3">
    <source>
        <dbReference type="EMBL" id="MFC5144701.1"/>
    </source>
</evidence>
<name>A0ABV9ZTG8_9ACTN</name>
<proteinExistence type="predicted"/>
<keyword evidence="3" id="KW-0489">Methyltransferase</keyword>
<evidence type="ECO:0000259" key="2">
    <source>
        <dbReference type="PROSITE" id="PS51084"/>
    </source>
</evidence>
<dbReference type="SUPFAM" id="SSF54197">
    <property type="entry name" value="HIT-like"/>
    <property type="match status" value="1"/>
</dbReference>
<dbReference type="PROSITE" id="PS51084">
    <property type="entry name" value="HIT_2"/>
    <property type="match status" value="1"/>
</dbReference>
<dbReference type="GO" id="GO:0008168">
    <property type="term" value="F:methyltransferase activity"/>
    <property type="evidence" value="ECO:0007669"/>
    <property type="project" value="UniProtKB-KW"/>
</dbReference>
<organism evidence="3 4">
    <name type="scientific">Streptomyces aureoversilis</name>
    <dbReference type="NCBI Taxonomy" id="67277"/>
    <lineage>
        <taxon>Bacteria</taxon>
        <taxon>Bacillati</taxon>
        <taxon>Actinomycetota</taxon>
        <taxon>Actinomycetes</taxon>
        <taxon>Kitasatosporales</taxon>
        <taxon>Streptomycetaceae</taxon>
        <taxon>Streptomyces</taxon>
    </lineage>
</organism>
<dbReference type="EC" id="2.1.1.-" evidence="3"/>
<dbReference type="RefSeq" id="WP_382038714.1">
    <property type="nucleotide sequence ID" value="NZ_JBHSKJ010000004.1"/>
</dbReference>
<dbReference type="InterPro" id="IPR011146">
    <property type="entry name" value="HIT-like"/>
</dbReference>
<gene>
    <name evidence="3" type="ORF">ACFPP6_08435</name>
</gene>
<accession>A0ABV9ZTG8</accession>
<reference evidence="4" key="1">
    <citation type="journal article" date="2019" name="Int. J. Syst. Evol. Microbiol.">
        <title>The Global Catalogue of Microorganisms (GCM) 10K type strain sequencing project: providing services to taxonomists for standard genome sequencing and annotation.</title>
        <authorList>
            <consortium name="The Broad Institute Genomics Platform"/>
            <consortium name="The Broad Institute Genome Sequencing Center for Infectious Disease"/>
            <person name="Wu L."/>
            <person name="Ma J."/>
        </authorList>
    </citation>
    <scope>NUCLEOTIDE SEQUENCE [LARGE SCALE GENOMIC DNA]</scope>
    <source>
        <strain evidence="4">CGMCC 4.1641</strain>
    </source>
</reference>
<evidence type="ECO:0000313" key="4">
    <source>
        <dbReference type="Proteomes" id="UP001596222"/>
    </source>
</evidence>